<name>A0A166TXF2_9CLOT</name>
<dbReference type="PATRIC" id="fig|1705578.3.peg.3488"/>
<accession>A0A166TXF2</accession>
<evidence type="ECO:0000256" key="5">
    <source>
        <dbReference type="ARBA" id="ARBA00023136"/>
    </source>
</evidence>
<feature type="domain" description="Major facilitator superfamily (MFS) profile" evidence="7">
    <location>
        <begin position="1"/>
        <end position="208"/>
    </location>
</feature>
<comment type="caution">
    <text evidence="8">The sequence shown here is derived from an EMBL/GenBank/DDBJ whole genome shotgun (WGS) entry which is preliminary data.</text>
</comment>
<dbReference type="AlphaFoldDB" id="A0A166TXF2"/>
<keyword evidence="5 6" id="KW-0472">Membrane</keyword>
<gene>
    <name evidence="8" type="ORF">WX73_03417</name>
</gene>
<keyword evidence="2" id="KW-0813">Transport</keyword>
<dbReference type="Gene3D" id="1.20.1250.20">
    <property type="entry name" value="MFS general substrate transporter like domains"/>
    <property type="match status" value="1"/>
</dbReference>
<sequence>METGLIMLPAALVVGILMPVSGNLFDKIGAKPLVIPGLIILALSSYHLSVLINMNSSREMITLILCIRSIGLGFTMMPINTAGMNVVPQNLIGKASALSSTIRQIASSLSVTIMSAIIQSKTNYNYLKLSEQINVYNKPANDTINILTKSYMQEGLPQGTAKASALSTLSKLFQGQATIDAMAYAVAITSVIVIVTIVLTLMMKSKKTVKGDDHNTNTKELAATK</sequence>
<proteinExistence type="predicted"/>
<evidence type="ECO:0000313" key="9">
    <source>
        <dbReference type="Proteomes" id="UP000077384"/>
    </source>
</evidence>
<feature type="transmembrane region" description="Helical" evidence="6">
    <location>
        <begin position="6"/>
        <end position="25"/>
    </location>
</feature>
<evidence type="ECO:0000259" key="7">
    <source>
        <dbReference type="PROSITE" id="PS50850"/>
    </source>
</evidence>
<keyword evidence="3 6" id="KW-0812">Transmembrane</keyword>
<organism evidence="8 9">
    <name type="scientific">Clostridium coskatii</name>
    <dbReference type="NCBI Taxonomy" id="1705578"/>
    <lineage>
        <taxon>Bacteria</taxon>
        <taxon>Bacillati</taxon>
        <taxon>Bacillota</taxon>
        <taxon>Clostridia</taxon>
        <taxon>Eubacteriales</taxon>
        <taxon>Clostridiaceae</taxon>
        <taxon>Clostridium</taxon>
    </lineage>
</organism>
<dbReference type="Pfam" id="PF07690">
    <property type="entry name" value="MFS_1"/>
    <property type="match status" value="1"/>
</dbReference>
<dbReference type="Proteomes" id="UP000077384">
    <property type="component" value="Unassembled WGS sequence"/>
</dbReference>
<evidence type="ECO:0000256" key="3">
    <source>
        <dbReference type="ARBA" id="ARBA00022692"/>
    </source>
</evidence>
<evidence type="ECO:0000256" key="1">
    <source>
        <dbReference type="ARBA" id="ARBA00004651"/>
    </source>
</evidence>
<evidence type="ECO:0000256" key="2">
    <source>
        <dbReference type="ARBA" id="ARBA00022448"/>
    </source>
</evidence>
<dbReference type="InterPro" id="IPR036259">
    <property type="entry name" value="MFS_trans_sf"/>
</dbReference>
<feature type="transmembrane region" description="Helical" evidence="6">
    <location>
        <begin position="181"/>
        <end position="202"/>
    </location>
</feature>
<feature type="transmembrane region" description="Helical" evidence="6">
    <location>
        <begin position="100"/>
        <end position="118"/>
    </location>
</feature>
<dbReference type="GO" id="GO:0022857">
    <property type="term" value="F:transmembrane transporter activity"/>
    <property type="evidence" value="ECO:0007669"/>
    <property type="project" value="InterPro"/>
</dbReference>
<dbReference type="InterPro" id="IPR020846">
    <property type="entry name" value="MFS_dom"/>
</dbReference>
<protein>
    <submittedName>
        <fullName evidence="8">Major Facilitator Superfamily protein</fullName>
    </submittedName>
</protein>
<comment type="subcellular location">
    <subcellularLocation>
        <location evidence="1">Cell membrane</location>
        <topology evidence="1">Multi-pass membrane protein</topology>
    </subcellularLocation>
</comment>
<feature type="transmembrane region" description="Helical" evidence="6">
    <location>
        <begin position="32"/>
        <end position="54"/>
    </location>
</feature>
<dbReference type="PANTHER" id="PTHR42718:SF9">
    <property type="entry name" value="MAJOR FACILITATOR SUPERFAMILY MULTIDRUG TRANSPORTER MFSC"/>
    <property type="match status" value="1"/>
</dbReference>
<evidence type="ECO:0000313" key="8">
    <source>
        <dbReference type="EMBL" id="OAA94317.1"/>
    </source>
</evidence>
<evidence type="ECO:0000256" key="6">
    <source>
        <dbReference type="SAM" id="Phobius"/>
    </source>
</evidence>
<evidence type="ECO:0000256" key="4">
    <source>
        <dbReference type="ARBA" id="ARBA00022989"/>
    </source>
</evidence>
<feature type="transmembrane region" description="Helical" evidence="6">
    <location>
        <begin position="60"/>
        <end position="79"/>
    </location>
</feature>
<dbReference type="GO" id="GO:0005886">
    <property type="term" value="C:plasma membrane"/>
    <property type="evidence" value="ECO:0007669"/>
    <property type="project" value="UniProtKB-SubCell"/>
</dbReference>
<keyword evidence="4 6" id="KW-1133">Transmembrane helix</keyword>
<dbReference type="PROSITE" id="PS50850">
    <property type="entry name" value="MFS"/>
    <property type="match status" value="1"/>
</dbReference>
<dbReference type="EMBL" id="LITQ01000004">
    <property type="protein sequence ID" value="OAA94317.1"/>
    <property type="molecule type" value="Genomic_DNA"/>
</dbReference>
<dbReference type="SUPFAM" id="SSF103473">
    <property type="entry name" value="MFS general substrate transporter"/>
    <property type="match status" value="1"/>
</dbReference>
<dbReference type="PANTHER" id="PTHR42718">
    <property type="entry name" value="MAJOR FACILITATOR SUPERFAMILY MULTIDRUG TRANSPORTER MFSC"/>
    <property type="match status" value="1"/>
</dbReference>
<reference evidence="8 9" key="1">
    <citation type="journal article" date="2015" name="Biotechnol. Bioeng.">
        <title>Genome sequence and phenotypic characterization of Caulobacter segnis.</title>
        <authorList>
            <person name="Patel S."/>
            <person name="Fletcher B."/>
            <person name="Scott D.C."/>
            <person name="Ely B."/>
        </authorList>
    </citation>
    <scope>NUCLEOTIDE SEQUENCE [LARGE SCALE GENOMIC DNA]</scope>
    <source>
        <strain evidence="8 9">PS02</strain>
    </source>
</reference>
<dbReference type="InterPro" id="IPR011701">
    <property type="entry name" value="MFS"/>
</dbReference>